<keyword evidence="2" id="KW-1185">Reference proteome</keyword>
<dbReference type="PANTHER" id="PTHR33361">
    <property type="entry name" value="GLR0591 PROTEIN"/>
    <property type="match status" value="1"/>
</dbReference>
<proteinExistence type="predicted"/>
<evidence type="ECO:0008006" key="3">
    <source>
        <dbReference type="Google" id="ProtNLM"/>
    </source>
</evidence>
<accession>A0ABP7C5J1</accession>
<comment type="caution">
    <text evidence="1">The sequence shown here is derived from an EMBL/GenBank/DDBJ whole genome shotgun (WGS) entry which is preliminary data.</text>
</comment>
<dbReference type="PANTHER" id="PTHR33361:SF2">
    <property type="entry name" value="DUF885 DOMAIN-CONTAINING PROTEIN"/>
    <property type="match status" value="1"/>
</dbReference>
<evidence type="ECO:0000313" key="2">
    <source>
        <dbReference type="Proteomes" id="UP001500711"/>
    </source>
</evidence>
<dbReference type="InterPro" id="IPR010281">
    <property type="entry name" value="DUF885"/>
</dbReference>
<name>A0ABP7C5J1_9PSEU</name>
<organism evidence="1 2">
    <name type="scientific">Lentzea roselyniae</name>
    <dbReference type="NCBI Taxonomy" id="531940"/>
    <lineage>
        <taxon>Bacteria</taxon>
        <taxon>Bacillati</taxon>
        <taxon>Actinomycetota</taxon>
        <taxon>Actinomycetes</taxon>
        <taxon>Pseudonocardiales</taxon>
        <taxon>Pseudonocardiaceae</taxon>
        <taxon>Lentzea</taxon>
    </lineage>
</organism>
<protein>
    <recommendedName>
        <fullName evidence="3">DUF885 domain-containing protein</fullName>
    </recommendedName>
</protein>
<evidence type="ECO:0000313" key="1">
    <source>
        <dbReference type="EMBL" id="GAA3680625.1"/>
    </source>
</evidence>
<dbReference type="Pfam" id="PF05960">
    <property type="entry name" value="DUF885"/>
    <property type="match status" value="1"/>
</dbReference>
<dbReference type="EMBL" id="BAABBE010000036">
    <property type="protein sequence ID" value="GAA3680625.1"/>
    <property type="molecule type" value="Genomic_DNA"/>
</dbReference>
<sequence length="70" mass="7788">MTEVDRYLAQPGQALAYMVGRLKFQELRAKAEQTLGAAFDVRDFHEVVLNHGNLTLGLLDEVVTAWIAEG</sequence>
<dbReference type="Proteomes" id="UP001500711">
    <property type="component" value="Unassembled WGS sequence"/>
</dbReference>
<reference evidence="2" key="1">
    <citation type="journal article" date="2019" name="Int. J. Syst. Evol. Microbiol.">
        <title>The Global Catalogue of Microorganisms (GCM) 10K type strain sequencing project: providing services to taxonomists for standard genome sequencing and annotation.</title>
        <authorList>
            <consortium name="The Broad Institute Genomics Platform"/>
            <consortium name="The Broad Institute Genome Sequencing Center for Infectious Disease"/>
            <person name="Wu L."/>
            <person name="Ma J."/>
        </authorList>
    </citation>
    <scope>NUCLEOTIDE SEQUENCE [LARGE SCALE GENOMIC DNA]</scope>
    <source>
        <strain evidence="2">JCM 17494</strain>
    </source>
</reference>
<gene>
    <name evidence="1" type="ORF">GCM10022267_79280</name>
</gene>